<keyword evidence="1" id="KW-0808">Transferase</keyword>
<reference evidence="1" key="1">
    <citation type="journal article" date="2014" name="PLoS ONE">
        <title>Transcriptome-Based Identification of ABC Transporters in the Western Tarnished Plant Bug Lygus hesperus.</title>
        <authorList>
            <person name="Hull J.J."/>
            <person name="Chaney K."/>
            <person name="Geib S.M."/>
            <person name="Fabrick J.A."/>
            <person name="Brent C.S."/>
            <person name="Walsh D."/>
            <person name="Lavine L.C."/>
        </authorList>
    </citation>
    <scope>NUCLEOTIDE SEQUENCE</scope>
</reference>
<feature type="non-terminal residue" evidence="1">
    <location>
        <position position="1"/>
    </location>
</feature>
<gene>
    <name evidence="1" type="primary">metE_1</name>
    <name evidence="1" type="ORF">CM83_104998</name>
</gene>
<dbReference type="GO" id="GO:0032259">
    <property type="term" value="P:methylation"/>
    <property type="evidence" value="ECO:0007669"/>
    <property type="project" value="UniProtKB-KW"/>
</dbReference>
<keyword evidence="1" id="KW-0489">Methyltransferase</keyword>
<organism evidence="1">
    <name type="scientific">Lygus hesperus</name>
    <name type="common">Western plant bug</name>
    <dbReference type="NCBI Taxonomy" id="30085"/>
    <lineage>
        <taxon>Eukaryota</taxon>
        <taxon>Metazoa</taxon>
        <taxon>Ecdysozoa</taxon>
        <taxon>Arthropoda</taxon>
        <taxon>Hexapoda</taxon>
        <taxon>Insecta</taxon>
        <taxon>Pterygota</taxon>
        <taxon>Neoptera</taxon>
        <taxon>Paraneoptera</taxon>
        <taxon>Hemiptera</taxon>
        <taxon>Heteroptera</taxon>
        <taxon>Panheteroptera</taxon>
        <taxon>Cimicomorpha</taxon>
        <taxon>Miridae</taxon>
        <taxon>Mirini</taxon>
        <taxon>Lygus</taxon>
    </lineage>
</organism>
<dbReference type="EMBL" id="GBHO01035526">
    <property type="protein sequence ID" value="JAG08078.1"/>
    <property type="molecule type" value="Transcribed_RNA"/>
</dbReference>
<feature type="non-terminal residue" evidence="1">
    <location>
        <position position="106"/>
    </location>
</feature>
<sequence>KFQLQPKLEEIEKLKCTTAKLGREITKLLASVKEEHFNSGKQKGLSEVLHREINVWKEQMRCTERFLRLILLDIFTLATSAYNANELKEAVQRLYDKYVPRNKVND</sequence>
<protein>
    <submittedName>
        <fullName evidence="1">5-methyltetrahydropteroyltriglutamate--homocysteine methyltransferase</fullName>
    </submittedName>
</protein>
<dbReference type="GO" id="GO:0008168">
    <property type="term" value="F:methyltransferase activity"/>
    <property type="evidence" value="ECO:0007669"/>
    <property type="project" value="UniProtKB-KW"/>
</dbReference>
<evidence type="ECO:0000313" key="1">
    <source>
        <dbReference type="EMBL" id="JAG08078.1"/>
    </source>
</evidence>
<dbReference type="AlphaFoldDB" id="A0A0A9WNN4"/>
<reference evidence="1" key="2">
    <citation type="submission" date="2014-07" db="EMBL/GenBank/DDBJ databases">
        <authorList>
            <person name="Hull J."/>
        </authorList>
    </citation>
    <scope>NUCLEOTIDE SEQUENCE</scope>
</reference>
<accession>A0A0A9WNN4</accession>
<name>A0A0A9WNN4_LYGHE</name>
<proteinExistence type="predicted"/>